<dbReference type="AlphaFoldDB" id="A0A2N9BM17"/>
<feature type="region of interest" description="Disordered" evidence="1">
    <location>
        <begin position="153"/>
        <end position="181"/>
    </location>
</feature>
<dbReference type="Proteomes" id="UP000235464">
    <property type="component" value="Chromosome I"/>
</dbReference>
<feature type="compositionally biased region" description="Low complexity" evidence="1">
    <location>
        <begin position="95"/>
        <end position="108"/>
    </location>
</feature>
<gene>
    <name evidence="2" type="ORF">SCNRRL3882_7840</name>
</gene>
<evidence type="ECO:0000256" key="1">
    <source>
        <dbReference type="SAM" id="MobiDB-lite"/>
    </source>
</evidence>
<keyword evidence="3" id="KW-1185">Reference proteome</keyword>
<feature type="region of interest" description="Disordered" evidence="1">
    <location>
        <begin position="196"/>
        <end position="236"/>
    </location>
</feature>
<evidence type="ECO:0000313" key="2">
    <source>
        <dbReference type="EMBL" id="SOR84395.1"/>
    </source>
</evidence>
<feature type="region of interest" description="Disordered" evidence="1">
    <location>
        <begin position="1"/>
        <end position="139"/>
    </location>
</feature>
<name>A0A2N9BM17_STRCX</name>
<accession>A0A2N9BM17</accession>
<feature type="compositionally biased region" description="Basic and acidic residues" evidence="1">
    <location>
        <begin position="218"/>
        <end position="236"/>
    </location>
</feature>
<evidence type="ECO:0000313" key="3">
    <source>
        <dbReference type="Proteomes" id="UP000235464"/>
    </source>
</evidence>
<reference evidence="3" key="1">
    <citation type="submission" date="2017-11" db="EMBL/GenBank/DDBJ databases">
        <authorList>
            <person name="Wibberg D."/>
        </authorList>
    </citation>
    <scope>NUCLEOTIDE SEQUENCE [LARGE SCALE GENOMIC DNA]</scope>
</reference>
<proteinExistence type="predicted"/>
<protein>
    <submittedName>
        <fullName evidence="2">Uncharacterized protein</fullName>
    </submittedName>
</protein>
<feature type="compositionally biased region" description="Polar residues" evidence="1">
    <location>
        <begin position="58"/>
        <end position="75"/>
    </location>
</feature>
<sequence length="236" mass="24290">MGRSESVSLARRCRRRTGARRCGWSSTRREVSDRGGADVLGVAGVEGREDHGSRPAMPSTSRSISRACSGRSSRTARALGDRRAGQGTSLMGAGPRTSARSSTPSESSQPAVGQADRTADRGSVEVNLSGAGEARVEVHPAAHGQFGRLKAAVAADAGTPERLAGEEGGEEPIPGMPDDPPFVHVGATAATVLLGRPSLARGPSSGRSLEVPPSGGRPDQDEVRPGRDPARCRAGL</sequence>
<feature type="compositionally biased region" description="Basic and acidic residues" evidence="1">
    <location>
        <begin position="27"/>
        <end position="36"/>
    </location>
</feature>
<organism evidence="2 3">
    <name type="scientific">Streptomyces chartreusis NRRL 3882</name>
    <dbReference type="NCBI Taxonomy" id="1079985"/>
    <lineage>
        <taxon>Bacteria</taxon>
        <taxon>Bacillati</taxon>
        <taxon>Actinomycetota</taxon>
        <taxon>Actinomycetes</taxon>
        <taxon>Kitasatosporales</taxon>
        <taxon>Streptomycetaceae</taxon>
        <taxon>Streptomyces</taxon>
    </lineage>
</organism>
<dbReference type="EMBL" id="LT963352">
    <property type="protein sequence ID" value="SOR84395.1"/>
    <property type="molecule type" value="Genomic_DNA"/>
</dbReference>